<evidence type="ECO:0000256" key="1">
    <source>
        <dbReference type="SAM" id="MobiDB-lite"/>
    </source>
</evidence>
<name>A0A6J2T162_DROLE</name>
<feature type="compositionally biased region" description="Polar residues" evidence="1">
    <location>
        <begin position="567"/>
        <end position="583"/>
    </location>
</feature>
<evidence type="ECO:0000313" key="3">
    <source>
        <dbReference type="Proteomes" id="UP000504634"/>
    </source>
</evidence>
<dbReference type="SMART" id="SM00595">
    <property type="entry name" value="MADF"/>
    <property type="match status" value="2"/>
</dbReference>
<dbReference type="InterPro" id="IPR039353">
    <property type="entry name" value="TF_Adf1"/>
</dbReference>
<feature type="region of interest" description="Disordered" evidence="1">
    <location>
        <begin position="517"/>
        <end position="541"/>
    </location>
</feature>
<feature type="region of interest" description="Disordered" evidence="1">
    <location>
        <begin position="436"/>
        <end position="459"/>
    </location>
</feature>
<organism evidence="3 4">
    <name type="scientific">Drosophila lebanonensis</name>
    <name type="common">Fruit fly</name>
    <name type="synonym">Scaptodrosophila lebanonensis</name>
    <dbReference type="NCBI Taxonomy" id="7225"/>
    <lineage>
        <taxon>Eukaryota</taxon>
        <taxon>Metazoa</taxon>
        <taxon>Ecdysozoa</taxon>
        <taxon>Arthropoda</taxon>
        <taxon>Hexapoda</taxon>
        <taxon>Insecta</taxon>
        <taxon>Pterygota</taxon>
        <taxon>Neoptera</taxon>
        <taxon>Endopterygota</taxon>
        <taxon>Diptera</taxon>
        <taxon>Brachycera</taxon>
        <taxon>Muscomorpha</taxon>
        <taxon>Ephydroidea</taxon>
        <taxon>Drosophilidae</taxon>
        <taxon>Scaptodrosophila</taxon>
    </lineage>
</organism>
<dbReference type="AlphaFoldDB" id="A0A6J2T162"/>
<dbReference type="OrthoDB" id="5984255at2759"/>
<sequence>METLPCTNEVQLNEAEAQQLVNLSHMEASISMGDNVVTISKELILISLVSQEQLLYNPKHQHYRSTQRKDEKWNEIGCHVGWTDAQCKAKWKAMRDQYCRELKRAKASAKVNVKWKYFKELDFLRPFALARNYRTHASNDNVVCTASSTLPSVSTALGNNNSHSFSSNSSSQTLTLGGDTHKFANIKMEGASAALLEDCNFVPSTTVVATSAPVTTATVADKKTESTRLMHALIAGQISNAMQQQQTQGQQNNNWDYLSEASTNGVVAATAARDTPNTTAEDTLYNDFVDCVNAAATNHSSHNQPTVDEEDEDPIHTFLNMESYFEKELITLIQQEDMIYNYSNQNYRNVKLKLAVWDEIARKLKKPVKQCRQKWKALRDQYAREHKRLKTLTNVDTHSRWKHYDSLNFLQKFIQQKSLDSEAQLNLLLPKHEPASDMEEHMASHSPLRTEAQQTLAESPVPAQLNISSLPQLSGPHSKVDLGNALEQHDQANELCVTSYDEMDIENYINGDVAHNEDEDEEDEDMEPVTSADQQQQQQQHVVSYQETEDEHVYISVQDVSNTLGKAVNSQTPEPLNDGSNLEQQQQHQQRESAAVAAADFQQKQEVHTPTSTSSRYQNAATPTNSHAAFPLGCINSSMNDDDEIGAFFKAVAMKIRSAQLDPVAFTDLQINILRAINEALRHH</sequence>
<dbReference type="GeneID" id="115620030"/>
<dbReference type="PANTHER" id="PTHR12243:SF64">
    <property type="entry name" value="DORSAL INTERACTING PROTEIN 3-RELATED"/>
    <property type="match status" value="1"/>
</dbReference>
<feature type="compositionally biased region" description="Acidic residues" evidence="1">
    <location>
        <begin position="517"/>
        <end position="527"/>
    </location>
</feature>
<keyword evidence="3" id="KW-1185">Reference proteome</keyword>
<dbReference type="GO" id="GO:0006357">
    <property type="term" value="P:regulation of transcription by RNA polymerase II"/>
    <property type="evidence" value="ECO:0007669"/>
    <property type="project" value="TreeGrafter"/>
</dbReference>
<dbReference type="GO" id="GO:0005667">
    <property type="term" value="C:transcription regulator complex"/>
    <property type="evidence" value="ECO:0007669"/>
    <property type="project" value="TreeGrafter"/>
</dbReference>
<dbReference type="RefSeq" id="XP_030368995.1">
    <property type="nucleotide sequence ID" value="XM_030513135.1"/>
</dbReference>
<accession>A0A6J2T162</accession>
<proteinExistence type="predicted"/>
<dbReference type="InterPro" id="IPR006578">
    <property type="entry name" value="MADF-dom"/>
</dbReference>
<dbReference type="Pfam" id="PF10545">
    <property type="entry name" value="MADF_DNA_bdg"/>
    <property type="match status" value="2"/>
</dbReference>
<reference evidence="4" key="1">
    <citation type="submission" date="2025-08" db="UniProtKB">
        <authorList>
            <consortium name="RefSeq"/>
        </authorList>
    </citation>
    <scope>IDENTIFICATION</scope>
    <source>
        <strain evidence="4">11010-0011.00</strain>
        <tissue evidence="4">Whole body</tissue>
    </source>
</reference>
<gene>
    <name evidence="4" type="primary">LOC115620030</name>
</gene>
<evidence type="ECO:0000313" key="4">
    <source>
        <dbReference type="RefSeq" id="XP_030368995.1"/>
    </source>
</evidence>
<feature type="domain" description="MADF" evidence="2">
    <location>
        <begin position="328"/>
        <end position="415"/>
    </location>
</feature>
<protein>
    <submittedName>
        <fullName evidence="4">Uncharacterized protein LOC115620030</fullName>
    </submittedName>
</protein>
<dbReference type="GO" id="GO:0005634">
    <property type="term" value="C:nucleus"/>
    <property type="evidence" value="ECO:0007669"/>
    <property type="project" value="TreeGrafter"/>
</dbReference>
<dbReference type="PROSITE" id="PS51029">
    <property type="entry name" value="MADF"/>
    <property type="match status" value="2"/>
</dbReference>
<dbReference type="Proteomes" id="UP000504634">
    <property type="component" value="Unplaced"/>
</dbReference>
<feature type="domain" description="MADF" evidence="2">
    <location>
        <begin position="44"/>
        <end position="129"/>
    </location>
</feature>
<evidence type="ECO:0000259" key="2">
    <source>
        <dbReference type="PROSITE" id="PS51029"/>
    </source>
</evidence>
<feature type="region of interest" description="Disordered" evidence="1">
    <location>
        <begin position="567"/>
        <end position="591"/>
    </location>
</feature>
<dbReference type="PANTHER" id="PTHR12243">
    <property type="entry name" value="MADF DOMAIN TRANSCRIPTION FACTOR"/>
    <property type="match status" value="1"/>
</dbReference>